<sequence length="580" mass="63565">MAEKTHALATALWKYKDRDIDDGERHAAAARLRDLFESYLVNHERCLANATGVEGFDVICPIPSSKGRTGIHPLSELLAYSDWASGRFRADILKTVRAGTPHQPDSGRFSATDVAGLSVLIVDDTWTTSSNVMSAVAAIQGGSPRAVAVAVIGRHFDPTYSAETAEFSERAHARPFVMDDCVHHEIAETVGRASLPRGWAITHSQPELKTKNDPFLRNAGEPVSIEVLWQELAGITLASDLALQLKATEESEDLAAFDPRTLNTGANRAMNKHPTYQLKLSDWLRECRAIVAAVPGGTVSATRSKPIVDGEPELVRYARLAAEKARGAEVRQADLPKYKAREAEVAARFKASGRLEPAGAKEDETDQEEVSDGNALIQQAIDRVDREFRDEDEHTRRQLGHQARNLAIGRGVPDSELDEFVSNFVEQEFSVWLEAQKTDRAKERKAAGPRAVAEELEMKVHLAELRALEAQAREQAELEALQKRMEESKPSPKPAANRPAPTPDATSTDVQKVPSAAQKDSTSTGLGGDPSICPRCAGSGHLPHYNHVAEGVCFLCGGSGRVSVAVRRSHRRWWWPWGTR</sequence>
<evidence type="ECO:0000256" key="1">
    <source>
        <dbReference type="SAM" id="MobiDB-lite"/>
    </source>
</evidence>
<comment type="caution">
    <text evidence="2">The sequence shown here is derived from an EMBL/GenBank/DDBJ whole genome shotgun (WGS) entry which is preliminary data.</text>
</comment>
<dbReference type="Gene3D" id="3.40.50.2020">
    <property type="match status" value="1"/>
</dbReference>
<accession>A0ABU1UNR8</accession>
<dbReference type="EMBL" id="JAVDWH010000001">
    <property type="protein sequence ID" value="MDR7086828.1"/>
    <property type="molecule type" value="Genomic_DNA"/>
</dbReference>
<name>A0ABU1UNR8_9ACTN</name>
<dbReference type="InterPro" id="IPR029057">
    <property type="entry name" value="PRTase-like"/>
</dbReference>
<feature type="region of interest" description="Disordered" evidence="1">
    <location>
        <begin position="483"/>
        <end position="531"/>
    </location>
</feature>
<dbReference type="SUPFAM" id="SSF53271">
    <property type="entry name" value="PRTase-like"/>
    <property type="match status" value="1"/>
</dbReference>
<evidence type="ECO:0000313" key="2">
    <source>
        <dbReference type="EMBL" id="MDR7086828.1"/>
    </source>
</evidence>
<dbReference type="Proteomes" id="UP001257739">
    <property type="component" value="Unassembled WGS sequence"/>
</dbReference>
<organism evidence="2 3">
    <name type="scientific">Aeromicrobium panaciterrae</name>
    <dbReference type="NCBI Taxonomy" id="363861"/>
    <lineage>
        <taxon>Bacteria</taxon>
        <taxon>Bacillati</taxon>
        <taxon>Actinomycetota</taxon>
        <taxon>Actinomycetes</taxon>
        <taxon>Propionibacteriales</taxon>
        <taxon>Nocardioidaceae</taxon>
        <taxon>Aeromicrobium</taxon>
    </lineage>
</organism>
<gene>
    <name evidence="2" type="ORF">J2X11_001667</name>
</gene>
<proteinExistence type="predicted"/>
<protein>
    <submittedName>
        <fullName evidence="2">Uncharacterized protein</fullName>
    </submittedName>
</protein>
<reference evidence="2 3" key="1">
    <citation type="submission" date="2023-07" db="EMBL/GenBank/DDBJ databases">
        <title>Sorghum-associated microbial communities from plants grown in Nebraska, USA.</title>
        <authorList>
            <person name="Schachtman D."/>
        </authorList>
    </citation>
    <scope>NUCLEOTIDE SEQUENCE [LARGE SCALE GENOMIC DNA]</scope>
    <source>
        <strain evidence="2 3">BE248</strain>
    </source>
</reference>
<keyword evidence="3" id="KW-1185">Reference proteome</keyword>
<evidence type="ECO:0000313" key="3">
    <source>
        <dbReference type="Proteomes" id="UP001257739"/>
    </source>
</evidence>
<dbReference type="RefSeq" id="WP_309969418.1">
    <property type="nucleotide sequence ID" value="NZ_JAVDWH010000001.1"/>
</dbReference>